<dbReference type="AlphaFoldDB" id="A0A6V8HAC7"/>
<dbReference type="FunFam" id="3.30.160.60:FF:000243">
    <property type="entry name" value="Probable transcription factor steA"/>
    <property type="match status" value="1"/>
</dbReference>
<keyword evidence="6 12" id="KW-0863">Zinc-finger</keyword>
<organism evidence="15 16">
    <name type="scientific">Talaromyces pinophilus</name>
    <name type="common">Penicillium pinophilum</name>
    <dbReference type="NCBI Taxonomy" id="128442"/>
    <lineage>
        <taxon>Eukaryota</taxon>
        <taxon>Fungi</taxon>
        <taxon>Dikarya</taxon>
        <taxon>Ascomycota</taxon>
        <taxon>Pezizomycotina</taxon>
        <taxon>Eurotiomycetes</taxon>
        <taxon>Eurotiomycetidae</taxon>
        <taxon>Eurotiales</taxon>
        <taxon>Trichocomaceae</taxon>
        <taxon>Talaromyces</taxon>
        <taxon>Talaromyces sect. Talaromyces</taxon>
    </lineage>
</organism>
<evidence type="ECO:0000256" key="11">
    <source>
        <dbReference type="ARBA" id="ARBA00023242"/>
    </source>
</evidence>
<dbReference type="GO" id="GO:0000981">
    <property type="term" value="F:DNA-binding transcription factor activity, RNA polymerase II-specific"/>
    <property type="evidence" value="ECO:0007669"/>
    <property type="project" value="InterPro"/>
</dbReference>
<feature type="compositionally biased region" description="Low complexity" evidence="13">
    <location>
        <begin position="564"/>
        <end position="585"/>
    </location>
</feature>
<keyword evidence="11" id="KW-0539">Nucleus</keyword>
<evidence type="ECO:0000313" key="16">
    <source>
        <dbReference type="Proteomes" id="UP000053095"/>
    </source>
</evidence>
<dbReference type="SMART" id="SM00355">
    <property type="entry name" value="ZnF_C2H2"/>
    <property type="match status" value="2"/>
</dbReference>
<dbReference type="InterPro" id="IPR036236">
    <property type="entry name" value="Znf_C2H2_sf"/>
</dbReference>
<evidence type="ECO:0000256" key="4">
    <source>
        <dbReference type="ARBA" id="ARBA00022723"/>
    </source>
</evidence>
<evidence type="ECO:0000256" key="10">
    <source>
        <dbReference type="ARBA" id="ARBA00023163"/>
    </source>
</evidence>
<keyword evidence="10" id="KW-0804">Transcription</keyword>
<dbReference type="Proteomes" id="UP000053095">
    <property type="component" value="Unassembled WGS sequence"/>
</dbReference>
<evidence type="ECO:0000256" key="13">
    <source>
        <dbReference type="SAM" id="MobiDB-lite"/>
    </source>
</evidence>
<evidence type="ECO:0000313" key="15">
    <source>
        <dbReference type="EMBL" id="GAM38347.1"/>
    </source>
</evidence>
<feature type="compositionally biased region" description="Low complexity" evidence="13">
    <location>
        <begin position="412"/>
        <end position="434"/>
    </location>
</feature>
<feature type="domain" description="C2H2-type" evidence="14">
    <location>
        <begin position="504"/>
        <end position="526"/>
    </location>
</feature>
<comment type="subcellular location">
    <subcellularLocation>
        <location evidence="2">Cytoplasm</location>
    </subcellularLocation>
    <subcellularLocation>
        <location evidence="1">Nucleus</location>
    </subcellularLocation>
</comment>
<evidence type="ECO:0000256" key="3">
    <source>
        <dbReference type="ARBA" id="ARBA00022490"/>
    </source>
</evidence>
<feature type="domain" description="C2H2-type" evidence="14">
    <location>
        <begin position="475"/>
        <end position="503"/>
    </location>
</feature>
<name>A0A6V8HAC7_TALPI</name>
<dbReference type="InterPro" id="IPR013087">
    <property type="entry name" value="Znf_C2H2_type"/>
</dbReference>
<dbReference type="PANTHER" id="PTHR40626">
    <property type="entry name" value="MIP31509P"/>
    <property type="match status" value="1"/>
</dbReference>
<dbReference type="EMBL" id="DF933829">
    <property type="protein sequence ID" value="GAM38347.1"/>
    <property type="molecule type" value="Genomic_DNA"/>
</dbReference>
<proteinExistence type="predicted"/>
<keyword evidence="8" id="KW-0805">Transcription regulation</keyword>
<evidence type="ECO:0000256" key="6">
    <source>
        <dbReference type="ARBA" id="ARBA00022771"/>
    </source>
</evidence>
<gene>
    <name evidence="15" type="ORF">TCE0_033f09002</name>
</gene>
<dbReference type="InterPro" id="IPR051059">
    <property type="entry name" value="VerF-like"/>
</dbReference>
<evidence type="ECO:0000259" key="14">
    <source>
        <dbReference type="PROSITE" id="PS50157"/>
    </source>
</evidence>
<dbReference type="PROSITE" id="PS50157">
    <property type="entry name" value="ZINC_FINGER_C2H2_2"/>
    <property type="match status" value="2"/>
</dbReference>
<dbReference type="Gene3D" id="3.30.160.60">
    <property type="entry name" value="Classic Zinc Finger"/>
    <property type="match status" value="2"/>
</dbReference>
<dbReference type="Pfam" id="PF00096">
    <property type="entry name" value="zf-C2H2"/>
    <property type="match status" value="2"/>
</dbReference>
<dbReference type="GO" id="GO:0000785">
    <property type="term" value="C:chromatin"/>
    <property type="evidence" value="ECO:0007669"/>
    <property type="project" value="TreeGrafter"/>
</dbReference>
<evidence type="ECO:0000256" key="12">
    <source>
        <dbReference type="PROSITE-ProRule" id="PRU00042"/>
    </source>
</evidence>
<dbReference type="GO" id="GO:0000978">
    <property type="term" value="F:RNA polymerase II cis-regulatory region sequence-specific DNA binding"/>
    <property type="evidence" value="ECO:0007669"/>
    <property type="project" value="InterPro"/>
</dbReference>
<dbReference type="SUPFAM" id="SSF57667">
    <property type="entry name" value="beta-beta-alpha zinc fingers"/>
    <property type="match status" value="1"/>
</dbReference>
<dbReference type="GO" id="GO:0005634">
    <property type="term" value="C:nucleus"/>
    <property type="evidence" value="ECO:0007669"/>
    <property type="project" value="UniProtKB-SubCell"/>
</dbReference>
<evidence type="ECO:0000256" key="5">
    <source>
        <dbReference type="ARBA" id="ARBA00022737"/>
    </source>
</evidence>
<dbReference type="GO" id="GO:0005737">
    <property type="term" value="C:cytoplasm"/>
    <property type="evidence" value="ECO:0007669"/>
    <property type="project" value="UniProtKB-SubCell"/>
</dbReference>
<feature type="compositionally biased region" description="Polar residues" evidence="13">
    <location>
        <begin position="435"/>
        <end position="456"/>
    </location>
</feature>
<keyword evidence="3" id="KW-0963">Cytoplasm</keyword>
<dbReference type="FunFam" id="3.30.160.60:FF:000141">
    <property type="entry name" value="C2H2 zinc finger protein"/>
    <property type="match status" value="1"/>
</dbReference>
<feature type="region of interest" description="Disordered" evidence="13">
    <location>
        <begin position="366"/>
        <end position="469"/>
    </location>
</feature>
<accession>A0A6V8HAC7</accession>
<dbReference type="PROSITE" id="PS00028">
    <property type="entry name" value="ZINC_FINGER_C2H2_1"/>
    <property type="match status" value="2"/>
</dbReference>
<keyword evidence="7" id="KW-0862">Zinc</keyword>
<reference evidence="16" key="1">
    <citation type="journal article" date="2015" name="Genome Announc.">
        <title>Draft genome sequence of Talaromyces cellulolyticus strain Y-94, a source of lignocellulosic biomass-degrading enzymes.</title>
        <authorList>
            <person name="Fujii T."/>
            <person name="Koike H."/>
            <person name="Sawayama S."/>
            <person name="Yano S."/>
            <person name="Inoue H."/>
        </authorList>
    </citation>
    <scope>NUCLEOTIDE SEQUENCE [LARGE SCALE GENOMIC DNA]</scope>
    <source>
        <strain evidence="16">Y-94</strain>
    </source>
</reference>
<protein>
    <recommendedName>
        <fullName evidence="14">C2H2-type domain-containing protein</fullName>
    </recommendedName>
</protein>
<evidence type="ECO:0000256" key="2">
    <source>
        <dbReference type="ARBA" id="ARBA00004496"/>
    </source>
</evidence>
<evidence type="ECO:0000256" key="9">
    <source>
        <dbReference type="ARBA" id="ARBA00023026"/>
    </source>
</evidence>
<evidence type="ECO:0000256" key="7">
    <source>
        <dbReference type="ARBA" id="ARBA00022833"/>
    </source>
</evidence>
<keyword evidence="5" id="KW-0677">Repeat</keyword>
<feature type="compositionally biased region" description="Polar residues" evidence="13">
    <location>
        <begin position="386"/>
        <end position="406"/>
    </location>
</feature>
<feature type="region of interest" description="Disordered" evidence="13">
    <location>
        <begin position="564"/>
        <end position="602"/>
    </location>
</feature>
<sequence>MEGAYTMSAPLPGQQYYFYNPETEPRQFVVPHPEMPPYHAPMPIYPQQQPVFATHPQLAPKLPMHSQMSLTPIASPQPTHMKPSIMIQQQNGSPALMPLDTRFDFYGFPSTPPLSSAGSSISSPPSTCGMIHTPVNGSFTLETMEGVKEGCESEVQAEILAKPDWSRSDSPPLTPVFIQPPSLTTNSDYLSANVSCPSLSPSPSPVPTGLLTPSFSESTCSDFCDPRQLTVDSTVAAASSAPAELPPLPTLSSGDEDEHKLLLSGANLTLPSHEAVQVTFSSCSEATLPTLPRFDSFSDLDSDEEFVTGIVDFAPSTANSFFLGDKRQRVGPYVLDDDEFLSEHSFDDLDDEELFMRSGLPTVIVEEAEDSSDSSSVDMKTKKRSGASSRKTIQKKPSLSDVSSIGHQVPADNNDNQTQNQGSSTQSNGSGNNSKADSSSAATPASGKSESSSAQAPVSRRGRKQSLTDDPSKTFVCTLCSRRFRRQEHLKRHYRSLHTQDKPFECHECGKKFSRSDNLAQHARTHGNGAVVMGILDPSEVSPAAQMYEEDAGVLGTVLYEAASAAATQSTSESGSSVESDSPTSGDRRPSLKKRKRDETVA</sequence>
<keyword evidence="4" id="KW-0479">Metal-binding</keyword>
<comment type="caution">
    <text evidence="15">The sequence shown here is derived from an EMBL/GenBank/DDBJ whole genome shotgun (WGS) entry which is preliminary data.</text>
</comment>
<evidence type="ECO:0000256" key="1">
    <source>
        <dbReference type="ARBA" id="ARBA00004123"/>
    </source>
</evidence>
<keyword evidence="16" id="KW-1185">Reference proteome</keyword>
<dbReference type="GO" id="GO:0008270">
    <property type="term" value="F:zinc ion binding"/>
    <property type="evidence" value="ECO:0007669"/>
    <property type="project" value="UniProtKB-KW"/>
</dbReference>
<evidence type="ECO:0000256" key="8">
    <source>
        <dbReference type="ARBA" id="ARBA00023015"/>
    </source>
</evidence>
<keyword evidence="9" id="KW-0843">Virulence</keyword>
<dbReference type="PANTHER" id="PTHR40626:SF11">
    <property type="entry name" value="ZINC FINGER PROTEIN YPR022C"/>
    <property type="match status" value="1"/>
</dbReference>